<dbReference type="EMBL" id="NIZW01000051">
    <property type="protein sequence ID" value="PHQ31429.1"/>
    <property type="molecule type" value="Genomic_DNA"/>
</dbReference>
<proteinExistence type="predicted"/>
<accession>A0A2G1VYC2</accession>
<dbReference type="Proteomes" id="UP000225740">
    <property type="component" value="Unassembled WGS sequence"/>
</dbReference>
<sequence length="314" mass="35826">MTTPAAIEDRQCDNPYDGEYLELKEDCDFDNHMESLVQESSSEHKKILWNRYYEQLKRQMQSETESVGSLRALAQKGYGLEKLDGQHRTSDLLLRCLVAYRSVQPPQPFFEWLSSLGEFGVIAQIRRAGMLHIQGGASRDDGNIYPSEVKQLLNRVAYLDSKARVRYRVDRSNELLWQNGSAFDTAAMRTHFSGLGWAIFVLSPRGVFYTGSHVVGQFHHSSFLQGRPVKGAGEWKVEKGKLKLITAKSGHYQPQKCHFIACLESLRPMLQMYGTRVTVFPETGSSSEKSKSVTIEAEKFLRESENYSIWKPQE</sequence>
<evidence type="ECO:0000256" key="1">
    <source>
        <dbReference type="ARBA" id="ARBA00004496"/>
    </source>
</evidence>
<evidence type="ECO:0000313" key="3">
    <source>
        <dbReference type="EMBL" id="PHQ31429.1"/>
    </source>
</evidence>
<name>A0A2G1VYC2_9BACT</name>
<comment type="subcellular location">
    <subcellularLocation>
        <location evidence="1">Cytoplasm</location>
    </subcellularLocation>
</comment>
<dbReference type="RefSeq" id="WP_099264455.1">
    <property type="nucleotide sequence ID" value="NZ_NIZW01000051.1"/>
</dbReference>
<dbReference type="GO" id="GO:0005737">
    <property type="term" value="C:cytoplasm"/>
    <property type="evidence" value="ECO:0007669"/>
    <property type="project" value="UniProtKB-SubCell"/>
</dbReference>
<gene>
    <name evidence="3" type="ORF">CEE69_31205</name>
</gene>
<dbReference type="InterPro" id="IPR044159">
    <property type="entry name" value="IQM"/>
</dbReference>
<dbReference type="PANTHER" id="PTHR31250:SF27">
    <property type="entry name" value="IQ DOMAIN-CONTAINING PROTEIN IQM5"/>
    <property type="match status" value="1"/>
</dbReference>
<evidence type="ECO:0000313" key="4">
    <source>
        <dbReference type="Proteomes" id="UP000225740"/>
    </source>
</evidence>
<evidence type="ECO:0000256" key="2">
    <source>
        <dbReference type="ARBA" id="ARBA00022490"/>
    </source>
</evidence>
<reference evidence="3 4" key="1">
    <citation type="submission" date="2017-06" db="EMBL/GenBank/DDBJ databases">
        <title>Description of Rhodopirellula bahusiensis sp. nov.</title>
        <authorList>
            <person name="Kizina J."/>
            <person name="Harder J."/>
        </authorList>
    </citation>
    <scope>NUCLEOTIDE SEQUENCE [LARGE SCALE GENOMIC DNA]</scope>
    <source>
        <strain evidence="3 4">SWK21</strain>
    </source>
</reference>
<organism evidence="3 4">
    <name type="scientific">Rhodopirellula bahusiensis</name>
    <dbReference type="NCBI Taxonomy" id="2014065"/>
    <lineage>
        <taxon>Bacteria</taxon>
        <taxon>Pseudomonadati</taxon>
        <taxon>Planctomycetota</taxon>
        <taxon>Planctomycetia</taxon>
        <taxon>Pirellulales</taxon>
        <taxon>Pirellulaceae</taxon>
        <taxon>Rhodopirellula</taxon>
    </lineage>
</organism>
<dbReference type="GeneID" id="90612269"/>
<comment type="caution">
    <text evidence="3">The sequence shown here is derived from an EMBL/GenBank/DDBJ whole genome shotgun (WGS) entry which is preliminary data.</text>
</comment>
<keyword evidence="4" id="KW-1185">Reference proteome</keyword>
<dbReference type="AlphaFoldDB" id="A0A2G1VYC2"/>
<keyword evidence="2" id="KW-0963">Cytoplasm</keyword>
<dbReference type="OrthoDB" id="1332052at2"/>
<protein>
    <submittedName>
        <fullName evidence="3">Calmodulin-binding protein</fullName>
    </submittedName>
</protein>
<dbReference type="PANTHER" id="PTHR31250">
    <property type="entry name" value="IQ DOMAIN-CONTAINING PROTEIN IQM3"/>
    <property type="match status" value="1"/>
</dbReference>